<dbReference type="Pfam" id="PF13203">
    <property type="entry name" value="DUF2201_N"/>
    <property type="match status" value="1"/>
</dbReference>
<name>A0A1V2ICQ9_9ACTN</name>
<dbReference type="AlphaFoldDB" id="A0A1V2ICQ9"/>
<dbReference type="PANTHER" id="PTHR38730:SF1">
    <property type="entry name" value="SLL7028 PROTEIN"/>
    <property type="match status" value="1"/>
</dbReference>
<evidence type="ECO:0000313" key="4">
    <source>
        <dbReference type="EMBL" id="ONH30972.1"/>
    </source>
</evidence>
<dbReference type="InterPro" id="IPR025154">
    <property type="entry name" value="Put_metallopeptidase_dom"/>
</dbReference>
<keyword evidence="5" id="KW-1185">Reference proteome</keyword>
<comment type="caution">
    <text evidence="4">The sequence shown here is derived from an EMBL/GenBank/DDBJ whole genome shotgun (WGS) entry which is preliminary data.</text>
</comment>
<feature type="domain" description="VWA-like" evidence="2">
    <location>
        <begin position="275"/>
        <end position="405"/>
    </location>
</feature>
<dbReference type="InterPro" id="IPR036465">
    <property type="entry name" value="vWFA_dom_sf"/>
</dbReference>
<sequence>MSILTEPDRKKIAAARIWAVNRQPYLARALFACAVHPAPGSGTIAVDRDWRLHVDPDLLAGFDPAELGRLFIHLTSHLIRDHAARAEANRVAEDESRARWNRCVDAEINDDLRIDGCLPTVAPDLPADLGAADGLLAEAYYQVAAAGRRRWDCGSGADAGDRPWDGQGQGSPGRRDGSPDGLSGSRGDLLRLAVAADIQRQHGTEPGTVAGGWLRWAEAVLPSRVDWRRVLAAEIRSAISAAAGAVDYSYRRPSRRGRAVPGVVLPTMRRPVPEVAIVCDTSGSMHDGLLTRALAEIDGILVRAGLRADGVRVLAVDTAVHTLRRVSRAGQVRLAGGGGTDMGAGIAAAAALRPRPSTVIVLTDGYTPWPAQPPPGIRVVVGLLRDVVQVGGHGNPPVWARTVVIEAEA</sequence>
<dbReference type="Gene3D" id="3.40.50.410">
    <property type="entry name" value="von Willebrand factor, type A domain"/>
    <property type="match status" value="1"/>
</dbReference>
<proteinExistence type="predicted"/>
<dbReference type="RefSeq" id="WP_076816270.1">
    <property type="nucleotide sequence ID" value="NZ_MOMC01000021.1"/>
</dbReference>
<dbReference type="Pfam" id="PF09967">
    <property type="entry name" value="DUF2201"/>
    <property type="match status" value="1"/>
</dbReference>
<evidence type="ECO:0000313" key="5">
    <source>
        <dbReference type="Proteomes" id="UP000188929"/>
    </source>
</evidence>
<protein>
    <recommendedName>
        <fullName evidence="6">VWA-like domain-containing protein</fullName>
    </recommendedName>
</protein>
<dbReference type="SUPFAM" id="SSF53300">
    <property type="entry name" value="vWA-like"/>
    <property type="match status" value="1"/>
</dbReference>
<evidence type="ECO:0000259" key="3">
    <source>
        <dbReference type="Pfam" id="PF13203"/>
    </source>
</evidence>
<evidence type="ECO:0000259" key="2">
    <source>
        <dbReference type="Pfam" id="PF09967"/>
    </source>
</evidence>
<gene>
    <name evidence="4" type="ORF">BL253_11440</name>
</gene>
<reference evidence="5" key="1">
    <citation type="submission" date="2016-10" db="EMBL/GenBank/DDBJ databases">
        <title>Frankia sp. NRRL B-16386 Genome sequencing.</title>
        <authorList>
            <person name="Ghodhbane-Gtari F."/>
            <person name="Swanson E."/>
            <person name="Gueddou A."/>
            <person name="Hezbri K."/>
            <person name="Ktari K."/>
            <person name="Nouioui I."/>
            <person name="Morris K."/>
            <person name="Simpson S."/>
            <person name="Abebe-Akele F."/>
            <person name="Thomas K."/>
            <person name="Gtari M."/>
            <person name="Tisa L.S."/>
        </authorList>
    </citation>
    <scope>NUCLEOTIDE SEQUENCE [LARGE SCALE GENOMIC DNA]</scope>
    <source>
        <strain evidence="5">NRRL B-16386</strain>
    </source>
</reference>
<dbReference type="Proteomes" id="UP000188929">
    <property type="component" value="Unassembled WGS sequence"/>
</dbReference>
<feature type="domain" description="Putative metallopeptidase" evidence="3">
    <location>
        <begin position="10"/>
        <end position="266"/>
    </location>
</feature>
<organism evidence="4 5">
    <name type="scientific">Pseudofrankia asymbiotica</name>
    <dbReference type="NCBI Taxonomy" id="1834516"/>
    <lineage>
        <taxon>Bacteria</taxon>
        <taxon>Bacillati</taxon>
        <taxon>Actinomycetota</taxon>
        <taxon>Actinomycetes</taxon>
        <taxon>Frankiales</taxon>
        <taxon>Frankiaceae</taxon>
        <taxon>Pseudofrankia</taxon>
    </lineage>
</organism>
<evidence type="ECO:0000256" key="1">
    <source>
        <dbReference type="SAM" id="MobiDB-lite"/>
    </source>
</evidence>
<dbReference type="STRING" id="1834516.BL253_11440"/>
<evidence type="ECO:0008006" key="6">
    <source>
        <dbReference type="Google" id="ProtNLM"/>
    </source>
</evidence>
<accession>A0A1V2ICQ9</accession>
<dbReference type="PANTHER" id="PTHR38730">
    <property type="entry name" value="SLL7028 PROTEIN"/>
    <property type="match status" value="1"/>
</dbReference>
<dbReference type="EMBL" id="MOMC01000021">
    <property type="protein sequence ID" value="ONH30972.1"/>
    <property type="molecule type" value="Genomic_DNA"/>
</dbReference>
<feature type="region of interest" description="Disordered" evidence="1">
    <location>
        <begin position="152"/>
        <end position="183"/>
    </location>
</feature>
<dbReference type="InterPro" id="IPR018698">
    <property type="entry name" value="VWA-like_dom"/>
</dbReference>
<dbReference type="OrthoDB" id="3837721at2"/>